<dbReference type="InterPro" id="IPR002716">
    <property type="entry name" value="PIN_dom"/>
</dbReference>
<feature type="domain" description="PIN" evidence="8">
    <location>
        <begin position="3"/>
        <end position="122"/>
    </location>
</feature>
<organism evidence="9 10">
    <name type="scientific">Cuspidothrix issatschenkoi CHARLIE-1</name>
    <dbReference type="NCBI Taxonomy" id="2052836"/>
    <lineage>
        <taxon>Bacteria</taxon>
        <taxon>Bacillati</taxon>
        <taxon>Cyanobacteriota</taxon>
        <taxon>Cyanophyceae</taxon>
        <taxon>Nostocales</taxon>
        <taxon>Aphanizomenonaceae</taxon>
        <taxon>Cuspidothrix</taxon>
    </lineage>
</organism>
<evidence type="ECO:0000256" key="1">
    <source>
        <dbReference type="ARBA" id="ARBA00001946"/>
    </source>
</evidence>
<evidence type="ECO:0000256" key="6">
    <source>
        <dbReference type="ARBA" id="ARBA00022842"/>
    </source>
</evidence>
<protein>
    <submittedName>
        <fullName evidence="9">PIN domain nuclease</fullName>
    </submittedName>
</protein>
<evidence type="ECO:0000256" key="5">
    <source>
        <dbReference type="ARBA" id="ARBA00022801"/>
    </source>
</evidence>
<dbReference type="PANTHER" id="PTHR33653">
    <property type="entry name" value="RIBONUCLEASE VAPC2"/>
    <property type="match status" value="1"/>
</dbReference>
<evidence type="ECO:0000313" key="10">
    <source>
        <dbReference type="Proteomes" id="UP000239589"/>
    </source>
</evidence>
<evidence type="ECO:0000256" key="7">
    <source>
        <dbReference type="ARBA" id="ARBA00038093"/>
    </source>
</evidence>
<evidence type="ECO:0000256" key="4">
    <source>
        <dbReference type="ARBA" id="ARBA00022723"/>
    </source>
</evidence>
<keyword evidence="6" id="KW-0460">Magnesium</keyword>
<dbReference type="Proteomes" id="UP000239589">
    <property type="component" value="Unassembled WGS sequence"/>
</dbReference>
<dbReference type="PANTHER" id="PTHR33653:SF1">
    <property type="entry name" value="RIBONUCLEASE VAPC2"/>
    <property type="match status" value="1"/>
</dbReference>
<dbReference type="Gene3D" id="3.40.50.1010">
    <property type="entry name" value="5'-nuclease"/>
    <property type="match status" value="1"/>
</dbReference>
<dbReference type="GO" id="GO:0016787">
    <property type="term" value="F:hydrolase activity"/>
    <property type="evidence" value="ECO:0007669"/>
    <property type="project" value="UniProtKB-KW"/>
</dbReference>
<comment type="caution">
    <text evidence="9">The sequence shown here is derived from an EMBL/GenBank/DDBJ whole genome shotgun (WGS) entry which is preliminary data.</text>
</comment>
<dbReference type="AlphaFoldDB" id="A0A2S6CQ75"/>
<keyword evidence="2" id="KW-1277">Toxin-antitoxin system</keyword>
<reference evidence="9 10" key="1">
    <citation type="submission" date="2018-02" db="EMBL/GenBank/DDBJ databases">
        <title>Discovery of a pederin family compound in a non-symbiotic bloom-forming cyanobacterium.</title>
        <authorList>
            <person name="Kust A."/>
            <person name="Mares J."/>
            <person name="Jokela J."/>
            <person name="Urajova P."/>
            <person name="Hajek J."/>
            <person name="Saurav K."/>
            <person name="Voracova K."/>
            <person name="Fewer D.P."/>
            <person name="Haapaniemi E."/>
            <person name="Permi P."/>
            <person name="Rehakova K."/>
            <person name="Sivonen K."/>
            <person name="Hrouzek P."/>
        </authorList>
    </citation>
    <scope>NUCLEOTIDE SEQUENCE [LARGE SCALE GENOMIC DNA]</scope>
    <source>
        <strain evidence="9 10">CHARLIE-1</strain>
    </source>
</reference>
<sequence length="137" mass="15567">MSIIVDTSVWSLALRRKTPPDSSPAVTILQNLITDDQVAILGAIRQEILSGIRNFEQFTRLRDHLRAFPDLELMSEDYELASEFFNTCRSKGIQGSNTDFLICAVAHRRSYSILSTDNDFQNFLVHIPIILLPVERS</sequence>
<evidence type="ECO:0000256" key="3">
    <source>
        <dbReference type="ARBA" id="ARBA00022722"/>
    </source>
</evidence>
<keyword evidence="10" id="KW-1185">Reference proteome</keyword>
<keyword evidence="4" id="KW-0479">Metal-binding</keyword>
<proteinExistence type="inferred from homology"/>
<dbReference type="GO" id="GO:0004518">
    <property type="term" value="F:nuclease activity"/>
    <property type="evidence" value="ECO:0007669"/>
    <property type="project" value="UniProtKB-KW"/>
</dbReference>
<dbReference type="EMBL" id="PGEM01000164">
    <property type="protein sequence ID" value="PPJ61852.1"/>
    <property type="molecule type" value="Genomic_DNA"/>
</dbReference>
<dbReference type="SUPFAM" id="SSF88723">
    <property type="entry name" value="PIN domain-like"/>
    <property type="match status" value="1"/>
</dbReference>
<keyword evidence="3" id="KW-0540">Nuclease</keyword>
<accession>A0A2S6CQ75</accession>
<evidence type="ECO:0000313" key="9">
    <source>
        <dbReference type="EMBL" id="PPJ61852.1"/>
    </source>
</evidence>
<keyword evidence="5" id="KW-0378">Hydrolase</keyword>
<comment type="similarity">
    <text evidence="7">Belongs to the PINc/VapC protein family.</text>
</comment>
<comment type="cofactor">
    <cofactor evidence="1">
        <name>Mg(2+)</name>
        <dbReference type="ChEBI" id="CHEBI:18420"/>
    </cofactor>
</comment>
<dbReference type="OrthoDB" id="9811788at2"/>
<gene>
    <name evidence="9" type="ORF">CUN59_18635</name>
</gene>
<dbReference type="CDD" id="cd18757">
    <property type="entry name" value="PIN_MtVapC3-like"/>
    <property type="match status" value="1"/>
</dbReference>
<dbReference type="GO" id="GO:0046872">
    <property type="term" value="F:metal ion binding"/>
    <property type="evidence" value="ECO:0007669"/>
    <property type="project" value="UniProtKB-KW"/>
</dbReference>
<dbReference type="InterPro" id="IPR050556">
    <property type="entry name" value="Type_II_TA_system_RNase"/>
</dbReference>
<evidence type="ECO:0000256" key="2">
    <source>
        <dbReference type="ARBA" id="ARBA00022649"/>
    </source>
</evidence>
<dbReference type="InterPro" id="IPR029060">
    <property type="entry name" value="PIN-like_dom_sf"/>
</dbReference>
<evidence type="ECO:0000259" key="8">
    <source>
        <dbReference type="Pfam" id="PF01850"/>
    </source>
</evidence>
<dbReference type="RefSeq" id="WP_104389245.1">
    <property type="nucleotide sequence ID" value="NZ_PGEM01000164.1"/>
</dbReference>
<dbReference type="Pfam" id="PF01850">
    <property type="entry name" value="PIN"/>
    <property type="match status" value="1"/>
</dbReference>
<name>A0A2S6CQ75_9CYAN</name>